<name>A0A9X3MM99_9ACTN</name>
<organism evidence="2 3">
    <name type="scientific">Solirubrobacter ginsenosidimutans</name>
    <dbReference type="NCBI Taxonomy" id="490573"/>
    <lineage>
        <taxon>Bacteria</taxon>
        <taxon>Bacillati</taxon>
        <taxon>Actinomycetota</taxon>
        <taxon>Thermoleophilia</taxon>
        <taxon>Solirubrobacterales</taxon>
        <taxon>Solirubrobacteraceae</taxon>
        <taxon>Solirubrobacter</taxon>
    </lineage>
</organism>
<dbReference type="Proteomes" id="UP001149140">
    <property type="component" value="Unassembled WGS sequence"/>
</dbReference>
<dbReference type="InterPro" id="IPR018649">
    <property type="entry name" value="SHOCT"/>
</dbReference>
<sequence>MPLRPLRRAPMMLGGVGFQVGLDEAHHKQLQAQWEAARAAAPGPDVVTQLKELKSLLDEGALTPEEFQTAKGKVLQN</sequence>
<dbReference type="AlphaFoldDB" id="A0A9X3MM99"/>
<evidence type="ECO:0000313" key="2">
    <source>
        <dbReference type="EMBL" id="MDA0158725.1"/>
    </source>
</evidence>
<reference evidence="2" key="1">
    <citation type="submission" date="2022-10" db="EMBL/GenBank/DDBJ databases">
        <title>The WGS of Solirubrobacter ginsenosidimutans DSM 21036.</title>
        <authorList>
            <person name="Jiang Z."/>
        </authorList>
    </citation>
    <scope>NUCLEOTIDE SEQUENCE</scope>
    <source>
        <strain evidence="2">DSM 21036</strain>
    </source>
</reference>
<protein>
    <submittedName>
        <fullName evidence="2">SHOCT domain-containing protein</fullName>
    </submittedName>
</protein>
<proteinExistence type="predicted"/>
<dbReference type="RefSeq" id="WP_270037318.1">
    <property type="nucleotide sequence ID" value="NZ_JAPDOD010000001.1"/>
</dbReference>
<feature type="domain" description="SHOCT" evidence="1">
    <location>
        <begin position="48"/>
        <end position="75"/>
    </location>
</feature>
<accession>A0A9X3MM99</accession>
<gene>
    <name evidence="2" type="ORF">OM076_00495</name>
</gene>
<evidence type="ECO:0000259" key="1">
    <source>
        <dbReference type="Pfam" id="PF09851"/>
    </source>
</evidence>
<evidence type="ECO:0000313" key="3">
    <source>
        <dbReference type="Proteomes" id="UP001149140"/>
    </source>
</evidence>
<comment type="caution">
    <text evidence="2">The sequence shown here is derived from an EMBL/GenBank/DDBJ whole genome shotgun (WGS) entry which is preliminary data.</text>
</comment>
<keyword evidence="3" id="KW-1185">Reference proteome</keyword>
<dbReference type="EMBL" id="JAPDOD010000001">
    <property type="protein sequence ID" value="MDA0158725.1"/>
    <property type="molecule type" value="Genomic_DNA"/>
</dbReference>
<dbReference type="Pfam" id="PF09851">
    <property type="entry name" value="SHOCT"/>
    <property type="match status" value="1"/>
</dbReference>